<dbReference type="Gene3D" id="3.40.50.10860">
    <property type="entry name" value="Leucine Dehydrogenase, chain A, domain 1"/>
    <property type="match status" value="1"/>
</dbReference>
<dbReference type="EMBL" id="JARPTX010000004">
    <property type="protein sequence ID" value="MDT2368931.1"/>
    <property type="molecule type" value="Genomic_DNA"/>
</dbReference>
<dbReference type="GO" id="GO:0009073">
    <property type="term" value="P:aromatic amino acid family biosynthetic process"/>
    <property type="evidence" value="ECO:0007669"/>
    <property type="project" value="UniProtKB-KW"/>
</dbReference>
<dbReference type="HAMAP" id="MF_00222">
    <property type="entry name" value="Shikimate_DH_AroE"/>
    <property type="match status" value="1"/>
</dbReference>
<evidence type="ECO:0000259" key="11">
    <source>
        <dbReference type="Pfam" id="PF18317"/>
    </source>
</evidence>
<reference evidence="17 23" key="4">
    <citation type="submission" date="2017-12" db="EMBL/GenBank/DDBJ databases">
        <title>A pool of 800 enterococci isolated from chicken carcass rinse samples from New Zealand.</title>
        <authorList>
            <person name="Zhang J."/>
            <person name="Rogers L."/>
            <person name="Midwinter A."/>
            <person name="French N."/>
        </authorList>
    </citation>
    <scope>NUCLEOTIDE SEQUENCE [LARGE SCALE GENOMIC DNA]</scope>
    <source>
        <strain evidence="17 23">EN697</strain>
    </source>
</reference>
<feature type="binding site" evidence="9">
    <location>
        <position position="231"/>
    </location>
    <ligand>
        <name>NADP(+)</name>
        <dbReference type="ChEBI" id="CHEBI:58349"/>
    </ligand>
</feature>
<dbReference type="Proteomes" id="UP000183509">
    <property type="component" value="Unassembled WGS sequence"/>
</dbReference>
<comment type="pathway">
    <text evidence="1 9">Metabolic intermediate biosynthesis; chorismate biosynthesis; chorismate from D-erythrose 4-phosphate and phosphoenolpyruvate: step 4/7.</text>
</comment>
<sequence length="284" mass="31284">MISGQTKLAGLFADPASHSLSPLMHNTAFEANNIDAVYLAFQVNPMNLKQAVESIRTFDMLGVNLSMPNKTAVIPYLDEVSQEAQLIGAVNTIVHEKGRLIGYNTDGAGFMQSVQEAGISIKKKKMTLLGAGGAAKAVTVQAALDGAEEIVVYKRNNQTFAQVKETFEQLSYRTSCKIKVRDFADTHQLRKDLKESCLLVNATDIGMGKKINQSPLLDISMMHENLAVFDLIYAPRETRLLKEAKKVGAKGYNGLGMLIYQGAIAFELWTKEKMPIHVIEKLFD</sequence>
<dbReference type="GeneID" id="66454293"/>
<evidence type="ECO:0000313" key="18">
    <source>
        <dbReference type="EMBL" id="SAZ02881.1"/>
    </source>
</evidence>
<evidence type="ECO:0000313" key="21">
    <source>
        <dbReference type="Proteomes" id="UP000191171"/>
    </source>
</evidence>
<evidence type="ECO:0000313" key="20">
    <source>
        <dbReference type="Proteomes" id="UP000183509"/>
    </source>
</evidence>
<evidence type="ECO:0000256" key="1">
    <source>
        <dbReference type="ARBA" id="ARBA00004871"/>
    </source>
</evidence>
<dbReference type="OMA" id="FGNPIKH"/>
<dbReference type="GO" id="GO:0008652">
    <property type="term" value="P:amino acid biosynthetic process"/>
    <property type="evidence" value="ECO:0007669"/>
    <property type="project" value="UniProtKB-KW"/>
</dbReference>
<dbReference type="Proteomes" id="UP000289562">
    <property type="component" value="Unassembled WGS sequence"/>
</dbReference>
<dbReference type="GO" id="GO:0030266">
    <property type="term" value="F:quinate 3-dehydrogenase (NAD+) activity"/>
    <property type="evidence" value="ECO:0007669"/>
    <property type="project" value="UniProtKB-EC"/>
</dbReference>
<dbReference type="GO" id="GO:0050661">
    <property type="term" value="F:NADP binding"/>
    <property type="evidence" value="ECO:0007669"/>
    <property type="project" value="InterPro"/>
</dbReference>
<dbReference type="InterPro" id="IPR011342">
    <property type="entry name" value="Shikimate_DH"/>
</dbReference>
<dbReference type="UniPathway" id="UPA00053">
    <property type="reaction ID" value="UER00087"/>
</dbReference>
<evidence type="ECO:0000313" key="12">
    <source>
        <dbReference type="EMBL" id="KAB7576316.1"/>
    </source>
</evidence>
<evidence type="ECO:0000259" key="10">
    <source>
        <dbReference type="Pfam" id="PF08501"/>
    </source>
</evidence>
<feature type="active site" description="Proton acceptor" evidence="9">
    <location>
        <position position="70"/>
    </location>
</feature>
<evidence type="ECO:0000313" key="23">
    <source>
        <dbReference type="Proteomes" id="UP000289562"/>
    </source>
</evidence>
<dbReference type="GO" id="GO:0019632">
    <property type="term" value="P:shikimate metabolic process"/>
    <property type="evidence" value="ECO:0007669"/>
    <property type="project" value="InterPro"/>
</dbReference>
<dbReference type="InterPro" id="IPR046346">
    <property type="entry name" value="Aminoacid_DH-like_N_sf"/>
</dbReference>
<dbReference type="RefSeq" id="WP_002289627.1">
    <property type="nucleotide sequence ID" value="NZ_AP019394.1"/>
</dbReference>
<name>A0A133CN11_ENTFC</name>
<evidence type="ECO:0000256" key="4">
    <source>
        <dbReference type="ARBA" id="ARBA00023002"/>
    </source>
</evidence>
<dbReference type="SUPFAM" id="SSF53223">
    <property type="entry name" value="Aminoacid dehydrogenase-like, N-terminal domain"/>
    <property type="match status" value="1"/>
</dbReference>
<organism evidence="12 24">
    <name type="scientific">Enterococcus faecium</name>
    <name type="common">Streptococcus faecium</name>
    <dbReference type="NCBI Taxonomy" id="1352"/>
    <lineage>
        <taxon>Bacteria</taxon>
        <taxon>Bacillati</taxon>
        <taxon>Bacillota</taxon>
        <taxon>Bacilli</taxon>
        <taxon>Lactobacillales</taxon>
        <taxon>Enterococcaceae</taxon>
        <taxon>Enterococcus</taxon>
    </lineage>
</organism>
<dbReference type="InterPro" id="IPR013708">
    <property type="entry name" value="Shikimate_DH-bd_N"/>
</dbReference>
<dbReference type="InterPro" id="IPR036291">
    <property type="entry name" value="NAD(P)-bd_dom_sf"/>
</dbReference>
<dbReference type="FunFam" id="3.40.50.720:FF:000086">
    <property type="entry name" value="Quinate/shikimate dehydrogenase"/>
    <property type="match status" value="1"/>
</dbReference>
<feature type="binding site" evidence="9">
    <location>
        <position position="261"/>
    </location>
    <ligand>
        <name>shikimate</name>
        <dbReference type="ChEBI" id="CHEBI:36208"/>
    </ligand>
</feature>
<reference evidence="14" key="7">
    <citation type="submission" date="2023-03" db="EMBL/GenBank/DDBJ databases">
        <authorList>
            <person name="Shen W."/>
            <person name="Cai J."/>
        </authorList>
    </citation>
    <scope>NUCLEOTIDE SEQUENCE</scope>
    <source>
        <strain evidence="14">B1010-2</strain>
    </source>
</reference>
<reference evidence="12 24" key="6">
    <citation type="submission" date="2019-10" db="EMBL/GenBank/DDBJ databases">
        <title>Evolutionary dynamics of vancomycin-resistant Enterococcus faecium during gastrointestinal tract colonization and bloodstream infection in immunocompromised pediatric patients.</title>
        <authorList>
            <person name="Chilambi G.S."/>
            <person name="Nordstrom H.R."/>
            <person name="Evans D.R."/>
            <person name="Ferrolino J."/>
            <person name="Hayden R.T."/>
            <person name="Maron G.M."/>
            <person name="Vo A.N."/>
            <person name="Gilmore M.S."/>
            <person name="Wolf J."/>
            <person name="Rosch J.W."/>
            <person name="Van Tyne D."/>
        </authorList>
    </citation>
    <scope>NUCLEOTIDE SEQUENCE [LARGE SCALE GENOMIC DNA]</scope>
    <source>
        <strain evidence="12 24">VRECG27</strain>
    </source>
</reference>
<comment type="pathway">
    <text evidence="8">Aromatic compound metabolism; 3,4-dihydroxybenzoate biosynthesis; 3-dehydroquinate from D-quinate (NAD(+) route).</text>
</comment>
<evidence type="ECO:0000256" key="2">
    <source>
        <dbReference type="ARBA" id="ARBA00022605"/>
    </source>
</evidence>
<reference evidence="13 19" key="1">
    <citation type="submission" date="2016-01" db="EMBL/GenBank/DDBJ databases">
        <title>Molecular Mechanisms for transfer of large genomic segments between Enterococcus faecium strains.</title>
        <authorList>
            <person name="Garcia-Solache M.A."/>
            <person name="Lebreton F."/>
            <person name="Mclaughlin R.E."/>
            <person name="Whiteaker J.D."/>
            <person name="Gilmore M.S."/>
            <person name="Rice L.B."/>
        </authorList>
    </citation>
    <scope>NUCLEOTIDE SEQUENCE [LARGE SCALE GENOMIC DNA]</scope>
    <source>
        <strain evidence="13 19">D344RRF x C68</strain>
    </source>
</reference>
<feature type="binding site" evidence="9">
    <location>
        <begin position="19"/>
        <end position="21"/>
    </location>
    <ligand>
        <name>shikimate</name>
        <dbReference type="ChEBI" id="CHEBI:36208"/>
    </ligand>
</feature>
<dbReference type="EMBL" id="QHGU01000015">
    <property type="protein sequence ID" value="PZM56368.1"/>
    <property type="molecule type" value="Genomic_DNA"/>
</dbReference>
<protein>
    <recommendedName>
        <fullName evidence="9">Shikimate dehydrogenase (NADP(+))</fullName>
        <shortName evidence="9">SDH</shortName>
        <ecNumber evidence="9">1.1.1.25</ecNumber>
    </recommendedName>
</protein>
<feature type="domain" description="SDH C-terminal" evidence="11">
    <location>
        <begin position="254"/>
        <end position="281"/>
    </location>
</feature>
<comment type="catalytic activity">
    <reaction evidence="9">
        <text>shikimate + NADP(+) = 3-dehydroshikimate + NADPH + H(+)</text>
        <dbReference type="Rhea" id="RHEA:17737"/>
        <dbReference type="ChEBI" id="CHEBI:15378"/>
        <dbReference type="ChEBI" id="CHEBI:16630"/>
        <dbReference type="ChEBI" id="CHEBI:36208"/>
        <dbReference type="ChEBI" id="CHEBI:57783"/>
        <dbReference type="ChEBI" id="CHEBI:58349"/>
        <dbReference type="EC" id="1.1.1.25"/>
    </reaction>
</comment>
<keyword evidence="5 9" id="KW-0057">Aromatic amino acid biosynthesis</keyword>
<dbReference type="EMBL" id="LRHK01000001">
    <property type="protein sequence ID" value="KWX19282.1"/>
    <property type="molecule type" value="Genomic_DNA"/>
</dbReference>
<comment type="catalytic activity">
    <reaction evidence="7">
        <text>shikimate + NAD(+) = 3-dehydroshikimate + NADH + H(+)</text>
        <dbReference type="Rhea" id="RHEA:17741"/>
        <dbReference type="ChEBI" id="CHEBI:15378"/>
        <dbReference type="ChEBI" id="CHEBI:16630"/>
        <dbReference type="ChEBI" id="CHEBI:36208"/>
        <dbReference type="ChEBI" id="CHEBI:57540"/>
        <dbReference type="ChEBI" id="CHEBI:57945"/>
    </reaction>
</comment>
<evidence type="ECO:0000313" key="15">
    <source>
        <dbReference type="EMBL" id="OOL83858.1"/>
    </source>
</evidence>
<dbReference type="Proteomes" id="UP001260956">
    <property type="component" value="Unassembled WGS sequence"/>
</dbReference>
<proteinExistence type="inferred from homology"/>
<dbReference type="PATRIC" id="fig|1352.1358.peg.1795"/>
<keyword evidence="3 9" id="KW-0521">NADP</keyword>
<evidence type="ECO:0000256" key="6">
    <source>
        <dbReference type="ARBA" id="ARBA00051639"/>
    </source>
</evidence>
<dbReference type="EMBL" id="WEFP01000001">
    <property type="protein sequence ID" value="KAB7576316.1"/>
    <property type="molecule type" value="Genomic_DNA"/>
</dbReference>
<keyword evidence="4 9" id="KW-0560">Oxidoreductase</keyword>
<dbReference type="InterPro" id="IPR022893">
    <property type="entry name" value="Shikimate_DH_fam"/>
</dbReference>
<evidence type="ECO:0000313" key="13">
    <source>
        <dbReference type="EMBL" id="KWX19282.1"/>
    </source>
</evidence>
<dbReference type="GO" id="GO:0004764">
    <property type="term" value="F:shikimate 3-dehydrogenase (NADP+) activity"/>
    <property type="evidence" value="ECO:0007669"/>
    <property type="project" value="UniProtKB-UniRule"/>
</dbReference>
<comment type="function">
    <text evidence="9">Involved in the biosynthesis of the chorismate, which leads to the biosynthesis of aromatic amino acids. Catalyzes the reversible NADPH linked reduction of 3-dehydroshikimate (DHSA) to yield shikimate (SA).</text>
</comment>
<comment type="catalytic activity">
    <reaction evidence="6">
        <text>L-quinate + NAD(+) = 3-dehydroquinate + NADH + H(+)</text>
        <dbReference type="Rhea" id="RHEA:22364"/>
        <dbReference type="ChEBI" id="CHEBI:15378"/>
        <dbReference type="ChEBI" id="CHEBI:29751"/>
        <dbReference type="ChEBI" id="CHEBI:32364"/>
        <dbReference type="ChEBI" id="CHEBI:57540"/>
        <dbReference type="ChEBI" id="CHEBI:57945"/>
        <dbReference type="EC" id="1.1.1.24"/>
    </reaction>
</comment>
<reference evidence="16 22" key="5">
    <citation type="submission" date="2018-05" db="EMBL/GenBank/DDBJ databases">
        <title>Vancomycin-resistant Enterococcus faecium strain from Chelyabinsk, Russia.</title>
        <authorList>
            <person name="Gostev V."/>
            <person name="Goncharov A."/>
            <person name="Kolodzhieva V."/>
            <person name="Suvorov A."/>
            <person name="Sidorenko S."/>
            <person name="Zueva L."/>
        </authorList>
    </citation>
    <scope>NUCLEOTIDE SEQUENCE [LARGE SCALE GENOMIC DNA]</scope>
    <source>
        <strain evidence="16 22">20</strain>
    </source>
</reference>
<evidence type="ECO:0000256" key="7">
    <source>
        <dbReference type="ARBA" id="ARBA00052329"/>
    </source>
</evidence>
<dbReference type="Proteomes" id="UP000469871">
    <property type="component" value="Unassembled WGS sequence"/>
</dbReference>
<comment type="subunit">
    <text evidence="9">Homodimer.</text>
</comment>
<feature type="binding site" evidence="9">
    <location>
        <position position="233"/>
    </location>
    <ligand>
        <name>shikimate</name>
        <dbReference type="ChEBI" id="CHEBI:36208"/>
    </ligand>
</feature>
<accession>A0A133CN11</accession>
<dbReference type="EC" id="1.1.1.25" evidence="9"/>
<reference evidence="18 20" key="2">
    <citation type="submission" date="2016-04" db="EMBL/GenBank/DDBJ databases">
        <authorList>
            <person name="Millard A."/>
        </authorList>
    </citation>
    <scope>NUCLEOTIDE SEQUENCE [LARGE SCALE GENOMIC DNA]</scope>
    <source>
        <strain evidence="18">Isolate 22</strain>
    </source>
</reference>
<evidence type="ECO:0000313" key="22">
    <source>
        <dbReference type="Proteomes" id="UP000249070"/>
    </source>
</evidence>
<evidence type="ECO:0000313" key="24">
    <source>
        <dbReference type="Proteomes" id="UP000469871"/>
    </source>
</evidence>
<feature type="domain" description="Shikimate dehydrogenase substrate binding N-terminal" evidence="10">
    <location>
        <begin position="11"/>
        <end position="93"/>
    </location>
</feature>
<evidence type="ECO:0000313" key="14">
    <source>
        <dbReference type="EMBL" id="MDT2368931.1"/>
    </source>
</evidence>
<dbReference type="GO" id="GO:0009423">
    <property type="term" value="P:chorismate biosynthetic process"/>
    <property type="evidence" value="ECO:0007669"/>
    <property type="project" value="UniProtKB-UniRule"/>
</dbReference>
<dbReference type="Proteomes" id="UP000070452">
    <property type="component" value="Unassembled WGS sequence"/>
</dbReference>
<gene>
    <name evidence="9 12" type="primary">aroE</name>
    <name evidence="13" type="ORF">AWT83_12675</name>
    <name evidence="15" type="ORF">B1P95_01940</name>
    <name evidence="17" type="ORF">CYQ77_04030</name>
    <name evidence="16" type="ORF">DKP91_04660</name>
    <name evidence="18" type="ORF">DTPHA_601213</name>
    <name evidence="12" type="ORF">GBM73_02835</name>
    <name evidence="14" type="ORF">P6Z85_01845</name>
</gene>
<dbReference type="Pfam" id="PF08501">
    <property type="entry name" value="Shikimate_dh_N"/>
    <property type="match status" value="1"/>
</dbReference>
<dbReference type="Pfam" id="PF18317">
    <property type="entry name" value="SDH_C"/>
    <property type="match status" value="1"/>
</dbReference>
<evidence type="ECO:0000313" key="16">
    <source>
        <dbReference type="EMBL" id="PZM56368.1"/>
    </source>
</evidence>
<evidence type="ECO:0000256" key="8">
    <source>
        <dbReference type="ARBA" id="ARBA00060613"/>
    </source>
</evidence>
<comment type="caution">
    <text evidence="9">Lacks conserved residue(s) required for the propagation of feature annotation.</text>
</comment>
<dbReference type="Proteomes" id="UP000191171">
    <property type="component" value="Unassembled WGS sequence"/>
</dbReference>
<dbReference type="PANTHER" id="PTHR21089:SF1">
    <property type="entry name" value="BIFUNCTIONAL 3-DEHYDROQUINATE DEHYDRATASE_SHIKIMATE DEHYDROGENASE, CHLOROPLASTIC"/>
    <property type="match status" value="1"/>
</dbReference>
<feature type="binding site" evidence="9">
    <location>
        <position position="91"/>
    </location>
    <ligand>
        <name>shikimate</name>
        <dbReference type="ChEBI" id="CHEBI:36208"/>
    </ligand>
</feature>
<feature type="binding site" evidence="9">
    <location>
        <position position="66"/>
    </location>
    <ligand>
        <name>shikimate</name>
        <dbReference type="ChEBI" id="CHEBI:36208"/>
    </ligand>
</feature>
<dbReference type="EMBL" id="MVGJ01000009">
    <property type="protein sequence ID" value="OOL83858.1"/>
    <property type="molecule type" value="Genomic_DNA"/>
</dbReference>
<comment type="caution">
    <text evidence="12">The sequence shown here is derived from an EMBL/GenBank/DDBJ whole genome shotgun (WGS) entry which is preliminary data.</text>
</comment>
<dbReference type="PANTHER" id="PTHR21089">
    <property type="entry name" value="SHIKIMATE DEHYDROGENASE"/>
    <property type="match status" value="1"/>
</dbReference>
<feature type="binding site" evidence="9">
    <location>
        <position position="254"/>
    </location>
    <ligand>
        <name>NADP(+)</name>
        <dbReference type="ChEBI" id="CHEBI:58349"/>
    </ligand>
</feature>
<dbReference type="EMBL" id="PJVH01000008">
    <property type="protein sequence ID" value="RXU90268.1"/>
    <property type="molecule type" value="Genomic_DNA"/>
</dbReference>
<evidence type="ECO:0000313" key="19">
    <source>
        <dbReference type="Proteomes" id="UP000070452"/>
    </source>
</evidence>
<evidence type="ECO:0000256" key="5">
    <source>
        <dbReference type="ARBA" id="ARBA00023141"/>
    </source>
</evidence>
<dbReference type="Gene3D" id="3.40.50.720">
    <property type="entry name" value="NAD(P)-binding Rossmann-like Domain"/>
    <property type="match status" value="1"/>
</dbReference>
<keyword evidence="2 9" id="KW-0028">Amino-acid biosynthesis</keyword>
<comment type="similarity">
    <text evidence="9">Belongs to the shikimate dehydrogenase family.</text>
</comment>
<evidence type="ECO:0000256" key="3">
    <source>
        <dbReference type="ARBA" id="ARBA00022857"/>
    </source>
</evidence>
<evidence type="ECO:0000313" key="17">
    <source>
        <dbReference type="EMBL" id="RXU90268.1"/>
    </source>
</evidence>
<dbReference type="CDD" id="cd01065">
    <property type="entry name" value="NAD_bind_Shikimate_DH"/>
    <property type="match status" value="1"/>
</dbReference>
<feature type="binding site" evidence="9">
    <location>
        <begin position="130"/>
        <end position="134"/>
    </location>
    <ligand>
        <name>NADP(+)</name>
        <dbReference type="ChEBI" id="CHEBI:58349"/>
    </ligand>
</feature>
<dbReference type="InterPro" id="IPR041121">
    <property type="entry name" value="SDH_C"/>
</dbReference>
<feature type="binding site" evidence="9">
    <location>
        <position position="106"/>
    </location>
    <ligand>
        <name>shikimate</name>
        <dbReference type="ChEBI" id="CHEBI:36208"/>
    </ligand>
</feature>
<dbReference type="SUPFAM" id="SSF51735">
    <property type="entry name" value="NAD(P)-binding Rossmann-fold domains"/>
    <property type="match status" value="1"/>
</dbReference>
<dbReference type="STRING" id="1352.AL014_06025"/>
<dbReference type="EMBL" id="FKLM01000015">
    <property type="protein sequence ID" value="SAZ02881.1"/>
    <property type="molecule type" value="Genomic_DNA"/>
</dbReference>
<dbReference type="Proteomes" id="UP000249070">
    <property type="component" value="Unassembled WGS sequence"/>
</dbReference>
<evidence type="ECO:0000256" key="9">
    <source>
        <dbReference type="HAMAP-Rule" id="MF_00222"/>
    </source>
</evidence>
<reference evidence="15 21" key="3">
    <citation type="submission" date="2017-02" db="EMBL/GenBank/DDBJ databases">
        <title>Clonality and virulence of isolates of VRE in Hematopoietic Stem Cell Transplanted (HSCT) patients.</title>
        <authorList>
            <person name="Marchi A.P."/>
            <person name="Martins R.C."/>
            <person name="Marie S.K."/>
            <person name="Levin A.S."/>
            <person name="Costa S.F."/>
        </authorList>
    </citation>
    <scope>NUCLEOTIDE SEQUENCE [LARGE SCALE GENOMIC DNA]</scope>
    <source>
        <strain evidence="15 21">LIM1759</strain>
    </source>
</reference>
<dbReference type="NCBIfam" id="TIGR00507">
    <property type="entry name" value="aroE"/>
    <property type="match status" value="1"/>
</dbReference>
<dbReference type="AlphaFoldDB" id="A0A133CN11"/>